<protein>
    <submittedName>
        <fullName evidence="6">LysR family transcriptional regulator</fullName>
    </submittedName>
</protein>
<dbReference type="PANTHER" id="PTHR30118:SF15">
    <property type="entry name" value="TRANSCRIPTIONAL REGULATORY PROTEIN"/>
    <property type="match status" value="1"/>
</dbReference>
<organism evidence="6 7">
    <name type="scientific">Vibrio renipiscarius</name>
    <dbReference type="NCBI Taxonomy" id="1461322"/>
    <lineage>
        <taxon>Bacteria</taxon>
        <taxon>Pseudomonadati</taxon>
        <taxon>Pseudomonadota</taxon>
        <taxon>Gammaproteobacteria</taxon>
        <taxon>Vibrionales</taxon>
        <taxon>Vibrionaceae</taxon>
        <taxon>Vibrio</taxon>
    </lineage>
</organism>
<dbReference type="SUPFAM" id="SSF53850">
    <property type="entry name" value="Periplasmic binding protein-like II"/>
    <property type="match status" value="1"/>
</dbReference>
<dbReference type="InterPro" id="IPR036390">
    <property type="entry name" value="WH_DNA-bd_sf"/>
</dbReference>
<dbReference type="PROSITE" id="PS50931">
    <property type="entry name" value="HTH_LYSR"/>
    <property type="match status" value="1"/>
</dbReference>
<keyword evidence="3" id="KW-0238">DNA-binding</keyword>
<dbReference type="STRING" id="1461322.OJ16_07440"/>
<evidence type="ECO:0000256" key="2">
    <source>
        <dbReference type="ARBA" id="ARBA00023015"/>
    </source>
</evidence>
<dbReference type="EMBL" id="JTKH01000008">
    <property type="protein sequence ID" value="KII79834.1"/>
    <property type="molecule type" value="Genomic_DNA"/>
</dbReference>
<dbReference type="RefSeq" id="WP_040989010.1">
    <property type="nucleotide sequence ID" value="NZ_JTKH01000008.1"/>
</dbReference>
<accession>A0A0C2NL46</accession>
<keyword evidence="2" id="KW-0805">Transcription regulation</keyword>
<dbReference type="PRINTS" id="PR00039">
    <property type="entry name" value="HTHLYSR"/>
</dbReference>
<dbReference type="GO" id="GO:0003700">
    <property type="term" value="F:DNA-binding transcription factor activity"/>
    <property type="evidence" value="ECO:0007669"/>
    <property type="project" value="InterPro"/>
</dbReference>
<dbReference type="OrthoDB" id="6395715at2"/>
<dbReference type="GO" id="GO:0003677">
    <property type="term" value="F:DNA binding"/>
    <property type="evidence" value="ECO:0007669"/>
    <property type="project" value="UniProtKB-KW"/>
</dbReference>
<dbReference type="SUPFAM" id="SSF46785">
    <property type="entry name" value="Winged helix' DNA-binding domain"/>
    <property type="match status" value="1"/>
</dbReference>
<dbReference type="Pfam" id="PF03466">
    <property type="entry name" value="LysR_substrate"/>
    <property type="match status" value="1"/>
</dbReference>
<sequence length="309" mass="35339">MNKDLFYSLDLNLLRTFLVLSQERNMRKASKRLFVSQPAISQALQKLRHHFADELFVKVHGGLEPTPFAQDLADAITPHLDGLASSLNRNQAFNPFNIDMPLRIAVAPIVLTCLSGTLFQRLQNVAPNCSIELISWSKTTVDEIKNGDVLFGINYDHDLPQHIYSRQLVELTSKVIVRQDHPVNLPSVDAHDMQGYDIASIIIPGWNDDFSLAAEVMRREGVEVNVKFRSEFVMAAVDVVTHSDLFLPHSNLFPIHNFPHLRSMTAHVKGQPFHYPVYAYYHSKYRHNPMINWLYDQVLHVLNEQIANH</sequence>
<dbReference type="PANTHER" id="PTHR30118">
    <property type="entry name" value="HTH-TYPE TRANSCRIPTIONAL REGULATOR LEUO-RELATED"/>
    <property type="match status" value="1"/>
</dbReference>
<dbReference type="Proteomes" id="UP000031672">
    <property type="component" value="Unassembled WGS sequence"/>
</dbReference>
<evidence type="ECO:0000313" key="6">
    <source>
        <dbReference type="EMBL" id="KII79834.1"/>
    </source>
</evidence>
<dbReference type="InterPro" id="IPR000847">
    <property type="entry name" value="LysR_HTH_N"/>
</dbReference>
<evidence type="ECO:0000256" key="1">
    <source>
        <dbReference type="ARBA" id="ARBA00009437"/>
    </source>
</evidence>
<comment type="caution">
    <text evidence="6">The sequence shown here is derived from an EMBL/GenBank/DDBJ whole genome shotgun (WGS) entry which is preliminary data.</text>
</comment>
<gene>
    <name evidence="6" type="ORF">OJ16_07440</name>
</gene>
<comment type="similarity">
    <text evidence="1">Belongs to the LysR transcriptional regulatory family.</text>
</comment>
<keyword evidence="4" id="KW-0804">Transcription</keyword>
<name>A0A0C2JP12_9VIBR</name>
<evidence type="ECO:0000256" key="4">
    <source>
        <dbReference type="ARBA" id="ARBA00023163"/>
    </source>
</evidence>
<dbReference type="Gene3D" id="1.10.10.10">
    <property type="entry name" value="Winged helix-like DNA-binding domain superfamily/Winged helix DNA-binding domain"/>
    <property type="match status" value="1"/>
</dbReference>
<keyword evidence="7" id="KW-1185">Reference proteome</keyword>
<evidence type="ECO:0000313" key="7">
    <source>
        <dbReference type="Proteomes" id="UP000031672"/>
    </source>
</evidence>
<dbReference type="Pfam" id="PF00126">
    <property type="entry name" value="HTH_1"/>
    <property type="match status" value="1"/>
</dbReference>
<accession>A0A0C2JP12</accession>
<dbReference type="InterPro" id="IPR050389">
    <property type="entry name" value="LysR-type_TF"/>
</dbReference>
<dbReference type="Gene3D" id="3.40.190.10">
    <property type="entry name" value="Periplasmic binding protein-like II"/>
    <property type="match status" value="2"/>
</dbReference>
<reference evidence="6 7" key="1">
    <citation type="submission" date="2014-11" db="EMBL/GenBank/DDBJ databases">
        <title>Draft Genome Sequence of Vibrio piscirenalis strains CECT 8603T and CECT 8604, two marine Gammaproteobacterium isolated from cultured gilthead sea bream (Sparus aurata).</title>
        <authorList>
            <person name="Arahal D.R."/>
            <person name="Rodrigo-Torres L."/>
            <person name="Lucena T."/>
            <person name="Pujalte M.J."/>
        </authorList>
    </citation>
    <scope>NUCLEOTIDE SEQUENCE [LARGE SCALE GENOMIC DNA]</scope>
    <source>
        <strain evidence="6 7">DCR 1-4-2</strain>
    </source>
</reference>
<feature type="domain" description="HTH lysR-type" evidence="5">
    <location>
        <begin position="9"/>
        <end position="66"/>
    </location>
</feature>
<proteinExistence type="inferred from homology"/>
<dbReference type="AlphaFoldDB" id="A0A0C2JP12"/>
<evidence type="ECO:0000259" key="5">
    <source>
        <dbReference type="PROSITE" id="PS50931"/>
    </source>
</evidence>
<evidence type="ECO:0000256" key="3">
    <source>
        <dbReference type="ARBA" id="ARBA00023125"/>
    </source>
</evidence>
<dbReference type="InterPro" id="IPR005119">
    <property type="entry name" value="LysR_subst-bd"/>
</dbReference>
<dbReference type="InterPro" id="IPR036388">
    <property type="entry name" value="WH-like_DNA-bd_sf"/>
</dbReference>